<feature type="domain" description="ATP adenylyltransferase C-terminal" evidence="1">
    <location>
        <begin position="216"/>
        <end position="349"/>
    </location>
</feature>
<dbReference type="Pfam" id="PF19327">
    <property type="entry name" value="Ap4A_phos_N"/>
    <property type="match status" value="1"/>
</dbReference>
<dbReference type="PANTHER" id="PTHR38420">
    <property type="entry name" value="AP-4-A PHOSPHORYLASE II"/>
    <property type="match status" value="1"/>
</dbReference>
<gene>
    <name evidence="3" type="ORF">VM1G_00092</name>
</gene>
<protein>
    <submittedName>
        <fullName evidence="3">Diadenosine 5',5'''-P1,P4-tetraphosphate phosphorylase 2</fullName>
    </submittedName>
</protein>
<dbReference type="SUPFAM" id="SSF54197">
    <property type="entry name" value="HIT-like"/>
    <property type="match status" value="1"/>
</dbReference>
<evidence type="ECO:0000259" key="2">
    <source>
        <dbReference type="Pfam" id="PF19327"/>
    </source>
</evidence>
<dbReference type="InterPro" id="IPR043171">
    <property type="entry name" value="Ap4A_phos1/2-like"/>
</dbReference>
<dbReference type="InterPro" id="IPR036265">
    <property type="entry name" value="HIT-like_sf"/>
</dbReference>
<evidence type="ECO:0000259" key="1">
    <source>
        <dbReference type="Pfam" id="PF09830"/>
    </source>
</evidence>
<dbReference type="Proteomes" id="UP000078559">
    <property type="component" value="Chromosome 1"/>
</dbReference>
<feature type="domain" description="Ap4A phosphorylase 1/2 N-terminal" evidence="2">
    <location>
        <begin position="7"/>
        <end position="171"/>
    </location>
</feature>
<dbReference type="SMR" id="A0A194VN51"/>
<dbReference type="GO" id="GO:0003877">
    <property type="term" value="F:ATP:ADP adenylyltransferase activity"/>
    <property type="evidence" value="ECO:0007669"/>
    <property type="project" value="InterPro"/>
</dbReference>
<evidence type="ECO:0000313" key="4">
    <source>
        <dbReference type="Proteomes" id="UP000078559"/>
    </source>
</evidence>
<proteinExistence type="predicted"/>
<dbReference type="InterPro" id="IPR009163">
    <property type="entry name" value="Ap4A_phos1/2"/>
</dbReference>
<keyword evidence="4" id="KW-1185">Reference proteome</keyword>
<dbReference type="InterPro" id="IPR045759">
    <property type="entry name" value="Ap4A_phos1/2_N"/>
</dbReference>
<reference evidence="3" key="1">
    <citation type="submission" date="2014-12" db="EMBL/GenBank/DDBJ databases">
        <title>Genome Sequence of Valsa Canker Pathogens Uncovers a Specific Adaption of Colonization on Woody Bark.</title>
        <authorList>
            <person name="Yin Z."/>
            <person name="Liu H."/>
            <person name="Gao X."/>
            <person name="Li Z."/>
            <person name="Song N."/>
            <person name="Ke X."/>
            <person name="Dai Q."/>
            <person name="Wu Y."/>
            <person name="Sun Y."/>
            <person name="Xu J.-R."/>
            <person name="Kang Z.K."/>
            <person name="Wang L."/>
            <person name="Huang L."/>
        </authorList>
    </citation>
    <scope>NUCLEOTIDE SEQUENCE [LARGE SCALE GENOMIC DNA]</scope>
    <source>
        <strain evidence="3">03-8</strain>
    </source>
</reference>
<dbReference type="InterPro" id="IPR019200">
    <property type="entry name" value="ATP_adenylylTrfase_C"/>
</dbReference>
<accession>A0A194VN51</accession>
<dbReference type="GO" id="GO:0009117">
    <property type="term" value="P:nucleotide metabolic process"/>
    <property type="evidence" value="ECO:0007669"/>
    <property type="project" value="InterPro"/>
</dbReference>
<dbReference type="PANTHER" id="PTHR38420:SF3">
    <property type="entry name" value="5',5'''-P-1,P-4-TETRAPHOSPHATE PHOSPHORYLASE 2"/>
    <property type="match status" value="1"/>
</dbReference>
<dbReference type="Gene3D" id="3.30.428.70">
    <property type="match status" value="1"/>
</dbReference>
<dbReference type="GO" id="GO:0005524">
    <property type="term" value="F:ATP binding"/>
    <property type="evidence" value="ECO:0007669"/>
    <property type="project" value="InterPro"/>
</dbReference>
<dbReference type="Pfam" id="PF09830">
    <property type="entry name" value="ATP_transf"/>
    <property type="match status" value="1"/>
</dbReference>
<dbReference type="EMBL" id="CM003098">
    <property type="protein sequence ID" value="KUI65417.1"/>
    <property type="molecule type" value="Genomic_DNA"/>
</dbReference>
<name>A0A194VN51_CYTMA</name>
<sequence length="360" mass="38113">MSPNRFEAPAKLPELVKSRFNTAKANGDINFYPTQVAVLTPAAVPFQLRFSPSLASKPKAPLAPLPSATEPPMKPFNPFEKPPPASIIGTVGDGHTLILNKFAIVPEHFLIITNSFKKQTNLLEGGDLKATHACIQAYHGEGKELFAFFNSGGHSGASQPHRHLQLLPVERMRDGLEGEGGGGGGGGGGAWGVLAEKLAAAEEEDTGDKVSKESVSLPFRTFSERLTEGMTPLALRSVYLRLYRKACAAVGSAVAEADGRDVSSLEDEKAEVEAKISYNLAMTRDAMVICPRVAEGDVVRDGEGKEVGRLALNGTVLAGTALVKSQEEWDALRGDSGRQLWRILGGIGVRAGDGVGCGGE</sequence>
<evidence type="ECO:0000313" key="3">
    <source>
        <dbReference type="EMBL" id="KUI65417.1"/>
    </source>
</evidence>
<dbReference type="AlphaFoldDB" id="A0A194VN51"/>
<dbReference type="OrthoDB" id="10267950at2759"/>
<organism evidence="3 4">
    <name type="scientific">Cytospora mali</name>
    <name type="common">Apple Valsa canker fungus</name>
    <name type="synonym">Valsa mali</name>
    <dbReference type="NCBI Taxonomy" id="578113"/>
    <lineage>
        <taxon>Eukaryota</taxon>
        <taxon>Fungi</taxon>
        <taxon>Dikarya</taxon>
        <taxon>Ascomycota</taxon>
        <taxon>Pezizomycotina</taxon>
        <taxon>Sordariomycetes</taxon>
        <taxon>Sordariomycetidae</taxon>
        <taxon>Diaporthales</taxon>
        <taxon>Cytosporaceae</taxon>
        <taxon>Cytospora</taxon>
    </lineage>
</organism>